<dbReference type="InterPro" id="IPR046956">
    <property type="entry name" value="RLP23-like"/>
</dbReference>
<evidence type="ECO:0000256" key="2">
    <source>
        <dbReference type="ARBA" id="ARBA00022614"/>
    </source>
</evidence>
<evidence type="ECO:0000256" key="5">
    <source>
        <dbReference type="ARBA" id="ARBA00022737"/>
    </source>
</evidence>
<evidence type="ECO:0000256" key="3">
    <source>
        <dbReference type="ARBA" id="ARBA00022692"/>
    </source>
</evidence>
<dbReference type="EMBL" id="JASCZI010241812">
    <property type="protein sequence ID" value="MED6207257.1"/>
    <property type="molecule type" value="Genomic_DNA"/>
</dbReference>
<reference evidence="11 12" key="1">
    <citation type="journal article" date="2023" name="Plants (Basel)">
        <title>Bridging the Gap: Combining Genomics and Transcriptomics Approaches to Understand Stylosanthes scabra, an Orphan Legume from the Brazilian Caatinga.</title>
        <authorList>
            <person name="Ferreira-Neto J.R.C."/>
            <person name="da Silva M.D."/>
            <person name="Binneck E."/>
            <person name="de Melo N.F."/>
            <person name="da Silva R.H."/>
            <person name="de Melo A.L.T.M."/>
            <person name="Pandolfi V."/>
            <person name="Bustamante F.O."/>
            <person name="Brasileiro-Vidal A.C."/>
            <person name="Benko-Iseppon A.M."/>
        </authorList>
    </citation>
    <scope>NUCLEOTIDE SEQUENCE [LARGE SCALE GENOMIC DNA]</scope>
    <source>
        <tissue evidence="11">Leaves</tissue>
    </source>
</reference>
<dbReference type="Proteomes" id="UP001341840">
    <property type="component" value="Unassembled WGS sequence"/>
</dbReference>
<keyword evidence="7" id="KW-0472">Membrane</keyword>
<sequence>MGIRYFKIVACAVVILVLVLVEIAELCICANSTTLMHSPPCLETERQTLVKFKASLKNSSNLLSSWHGDDCCRWKGIGCDNVTGHVVMLDLATPFEKCWRSFSKIVGLDLYLLEEYDSMSHEYDCDHLYNQYLEDPPWRVSRVSEKFESIIDPRSRRESTFCTIPSWSANTFSSLQILRLRQNILSGRIPPQICELSSLKILDLSRNNLNGSIPWCIGNLQGMTLEAPTFSPTSPDGSISASISISLPPEYTNDWKTEDVMEVVKGSERDYIRILKLVVMMDLAENNLVGSNPKG</sequence>
<dbReference type="InterPro" id="IPR001611">
    <property type="entry name" value="Leu-rich_rpt"/>
</dbReference>
<evidence type="ECO:0000256" key="6">
    <source>
        <dbReference type="ARBA" id="ARBA00022989"/>
    </source>
</evidence>
<protein>
    <recommendedName>
        <fullName evidence="10">Leucine-rich repeat-containing N-terminal plant-type domain-containing protein</fullName>
    </recommendedName>
</protein>
<dbReference type="PANTHER" id="PTHR48063:SF112">
    <property type="entry name" value="RECEPTOR LIKE PROTEIN 30-LIKE"/>
    <property type="match status" value="1"/>
</dbReference>
<keyword evidence="6" id="KW-1133">Transmembrane helix</keyword>
<comment type="subcellular location">
    <subcellularLocation>
        <location evidence="1">Membrane</location>
        <topology evidence="1">Single-pass type I membrane protein</topology>
    </subcellularLocation>
</comment>
<dbReference type="SUPFAM" id="SSF52058">
    <property type="entry name" value="L domain-like"/>
    <property type="match status" value="1"/>
</dbReference>
<comment type="caution">
    <text evidence="11">The sequence shown here is derived from an EMBL/GenBank/DDBJ whole genome shotgun (WGS) entry which is preliminary data.</text>
</comment>
<evidence type="ECO:0000259" key="10">
    <source>
        <dbReference type="Pfam" id="PF08263"/>
    </source>
</evidence>
<keyword evidence="12" id="KW-1185">Reference proteome</keyword>
<keyword evidence="3" id="KW-0812">Transmembrane</keyword>
<keyword evidence="8" id="KW-0675">Receptor</keyword>
<evidence type="ECO:0000256" key="7">
    <source>
        <dbReference type="ARBA" id="ARBA00023136"/>
    </source>
</evidence>
<dbReference type="InterPro" id="IPR013210">
    <property type="entry name" value="LRR_N_plant-typ"/>
</dbReference>
<proteinExistence type="predicted"/>
<keyword evidence="2" id="KW-0433">Leucine-rich repeat</keyword>
<accession>A0ABU6Y9Z1</accession>
<evidence type="ECO:0000313" key="11">
    <source>
        <dbReference type="EMBL" id="MED6207257.1"/>
    </source>
</evidence>
<feature type="domain" description="Leucine-rich repeat-containing N-terminal plant-type" evidence="10">
    <location>
        <begin position="43"/>
        <end position="80"/>
    </location>
</feature>
<keyword evidence="5" id="KW-0677">Repeat</keyword>
<evidence type="ECO:0000256" key="9">
    <source>
        <dbReference type="ARBA" id="ARBA00023180"/>
    </source>
</evidence>
<gene>
    <name evidence="11" type="ORF">PIB30_034058</name>
</gene>
<evidence type="ECO:0000256" key="4">
    <source>
        <dbReference type="ARBA" id="ARBA00022729"/>
    </source>
</evidence>
<organism evidence="11 12">
    <name type="scientific">Stylosanthes scabra</name>
    <dbReference type="NCBI Taxonomy" id="79078"/>
    <lineage>
        <taxon>Eukaryota</taxon>
        <taxon>Viridiplantae</taxon>
        <taxon>Streptophyta</taxon>
        <taxon>Embryophyta</taxon>
        <taxon>Tracheophyta</taxon>
        <taxon>Spermatophyta</taxon>
        <taxon>Magnoliopsida</taxon>
        <taxon>eudicotyledons</taxon>
        <taxon>Gunneridae</taxon>
        <taxon>Pentapetalae</taxon>
        <taxon>rosids</taxon>
        <taxon>fabids</taxon>
        <taxon>Fabales</taxon>
        <taxon>Fabaceae</taxon>
        <taxon>Papilionoideae</taxon>
        <taxon>50 kb inversion clade</taxon>
        <taxon>dalbergioids sensu lato</taxon>
        <taxon>Dalbergieae</taxon>
        <taxon>Pterocarpus clade</taxon>
        <taxon>Stylosanthes</taxon>
    </lineage>
</organism>
<evidence type="ECO:0000313" key="12">
    <source>
        <dbReference type="Proteomes" id="UP001341840"/>
    </source>
</evidence>
<keyword evidence="4" id="KW-0732">Signal</keyword>
<keyword evidence="9" id="KW-0325">Glycoprotein</keyword>
<dbReference type="InterPro" id="IPR032675">
    <property type="entry name" value="LRR_dom_sf"/>
</dbReference>
<evidence type="ECO:0000256" key="8">
    <source>
        <dbReference type="ARBA" id="ARBA00023170"/>
    </source>
</evidence>
<dbReference type="Gene3D" id="3.80.10.10">
    <property type="entry name" value="Ribonuclease Inhibitor"/>
    <property type="match status" value="2"/>
</dbReference>
<name>A0ABU6Y9Z1_9FABA</name>
<dbReference type="PANTHER" id="PTHR48063">
    <property type="entry name" value="LRR RECEPTOR-LIKE KINASE"/>
    <property type="match status" value="1"/>
</dbReference>
<dbReference type="Pfam" id="PF00560">
    <property type="entry name" value="LRR_1"/>
    <property type="match status" value="2"/>
</dbReference>
<evidence type="ECO:0000256" key="1">
    <source>
        <dbReference type="ARBA" id="ARBA00004479"/>
    </source>
</evidence>
<dbReference type="Pfam" id="PF08263">
    <property type="entry name" value="LRRNT_2"/>
    <property type="match status" value="1"/>
</dbReference>